<feature type="domain" description="Nudix hydrolase" evidence="5">
    <location>
        <begin position="20"/>
        <end position="152"/>
    </location>
</feature>
<comment type="caution">
    <text evidence="6">The sequence shown here is derived from an EMBL/GenBank/DDBJ whole genome shotgun (WGS) entry which is preliminary data.</text>
</comment>
<accession>A0ABQ5LTL0</accession>
<dbReference type="EMBL" id="BROH01000005">
    <property type="protein sequence ID" value="GKY88254.1"/>
    <property type="molecule type" value="Genomic_DNA"/>
</dbReference>
<evidence type="ECO:0000256" key="4">
    <source>
        <dbReference type="ARBA" id="ARBA00022842"/>
    </source>
</evidence>
<dbReference type="InterPro" id="IPR047198">
    <property type="entry name" value="DDP-like_NUDIX"/>
</dbReference>
<evidence type="ECO:0000313" key="7">
    <source>
        <dbReference type="Proteomes" id="UP001144205"/>
    </source>
</evidence>
<dbReference type="PROSITE" id="PS51462">
    <property type="entry name" value="NUDIX"/>
    <property type="match status" value="1"/>
</dbReference>
<dbReference type="CDD" id="cd04666">
    <property type="entry name" value="NUDIX_DIPP2_like_Nudt4"/>
    <property type="match status" value="1"/>
</dbReference>
<evidence type="ECO:0000313" key="6">
    <source>
        <dbReference type="EMBL" id="GKY88254.1"/>
    </source>
</evidence>
<keyword evidence="2" id="KW-0479">Metal-binding</keyword>
<evidence type="ECO:0000256" key="1">
    <source>
        <dbReference type="ARBA" id="ARBA00001946"/>
    </source>
</evidence>
<dbReference type="InterPro" id="IPR015797">
    <property type="entry name" value="NUDIX_hydrolase-like_dom_sf"/>
</dbReference>
<keyword evidence="3 6" id="KW-0378">Hydrolase</keyword>
<organism evidence="6 7">
    <name type="scientific">Sinisalibacter aestuarii</name>
    <dbReference type="NCBI Taxonomy" id="2949426"/>
    <lineage>
        <taxon>Bacteria</taxon>
        <taxon>Pseudomonadati</taxon>
        <taxon>Pseudomonadota</taxon>
        <taxon>Alphaproteobacteria</taxon>
        <taxon>Rhodobacterales</taxon>
        <taxon>Roseobacteraceae</taxon>
        <taxon>Sinisalibacter</taxon>
    </lineage>
</organism>
<dbReference type="GO" id="GO:0016787">
    <property type="term" value="F:hydrolase activity"/>
    <property type="evidence" value="ECO:0007669"/>
    <property type="project" value="UniProtKB-KW"/>
</dbReference>
<dbReference type="SUPFAM" id="SSF55811">
    <property type="entry name" value="Nudix"/>
    <property type="match status" value="1"/>
</dbReference>
<dbReference type="PANTHER" id="PTHR12629:SF0">
    <property type="entry name" value="DIPHOSPHOINOSITOL-POLYPHOSPHATE DIPHOSPHATASE"/>
    <property type="match status" value="1"/>
</dbReference>
<evidence type="ECO:0000256" key="3">
    <source>
        <dbReference type="ARBA" id="ARBA00022801"/>
    </source>
</evidence>
<dbReference type="InterPro" id="IPR000086">
    <property type="entry name" value="NUDIX_hydrolase_dom"/>
</dbReference>
<dbReference type="PANTHER" id="PTHR12629">
    <property type="entry name" value="DIPHOSPHOINOSITOL POLYPHOSPHATE PHOSPHOHYDROLASE"/>
    <property type="match status" value="1"/>
</dbReference>
<protein>
    <submittedName>
        <fullName evidence="6">NUDIX hydrolase</fullName>
    </submittedName>
</protein>
<dbReference type="Pfam" id="PF00293">
    <property type="entry name" value="NUDIX"/>
    <property type="match status" value="1"/>
</dbReference>
<gene>
    <name evidence="6" type="ORF">STA1M1_21230</name>
</gene>
<reference evidence="6" key="1">
    <citation type="journal article" date="2023" name="Int. J. Syst. Evol. Microbiol.">
        <title>Sinisalibacter aestuarii sp. nov., isolated from estuarine sediment of the Arakawa River.</title>
        <authorList>
            <person name="Arafat S.T."/>
            <person name="Hirano S."/>
            <person name="Sato A."/>
            <person name="Takeuchi K."/>
            <person name="Yasuda T."/>
            <person name="Terahara T."/>
            <person name="Hamada M."/>
            <person name="Kobayashi T."/>
        </authorList>
    </citation>
    <scope>NUCLEOTIDE SEQUENCE</scope>
    <source>
        <strain evidence="6">B-399</strain>
    </source>
</reference>
<evidence type="ECO:0000259" key="5">
    <source>
        <dbReference type="PROSITE" id="PS51462"/>
    </source>
</evidence>
<comment type="cofactor">
    <cofactor evidence="1">
        <name>Mg(2+)</name>
        <dbReference type="ChEBI" id="CHEBI:18420"/>
    </cofactor>
</comment>
<sequence length="152" mass="17093">MSSIFSKAWDGVVRPMIRRPSRFQVAALCYRKTGGQKEVLLITTRGTGRWMLPKGWPMDGKSAPEAARIEAWEEAGVKSKKVGRRPVGEFDYLKMHDDGLAEPCSATVYPIKVAKVVDDFPEAGLRKRKWVPLEQAADMVEEESLRALLRGF</sequence>
<name>A0ABQ5LTL0_9RHOB</name>
<dbReference type="Gene3D" id="3.90.79.10">
    <property type="entry name" value="Nucleoside Triphosphate Pyrophosphohydrolase"/>
    <property type="match status" value="1"/>
</dbReference>
<keyword evidence="7" id="KW-1185">Reference proteome</keyword>
<proteinExistence type="predicted"/>
<dbReference type="Proteomes" id="UP001144205">
    <property type="component" value="Unassembled WGS sequence"/>
</dbReference>
<keyword evidence="4" id="KW-0460">Magnesium</keyword>
<evidence type="ECO:0000256" key="2">
    <source>
        <dbReference type="ARBA" id="ARBA00022723"/>
    </source>
</evidence>